<evidence type="ECO:0000313" key="6">
    <source>
        <dbReference type="Proteomes" id="UP001230207"/>
    </source>
</evidence>
<dbReference type="Pfam" id="PF13458">
    <property type="entry name" value="Peripla_BP_6"/>
    <property type="match status" value="1"/>
</dbReference>
<dbReference type="EMBL" id="JAUSVF010000007">
    <property type="protein sequence ID" value="MDQ0324092.1"/>
    <property type="molecule type" value="Genomic_DNA"/>
</dbReference>
<keyword evidence="6" id="KW-1185">Reference proteome</keyword>
<keyword evidence="3" id="KW-0029">Amino-acid transport</keyword>
<evidence type="ECO:0000256" key="1">
    <source>
        <dbReference type="ARBA" id="ARBA00010062"/>
    </source>
</evidence>
<evidence type="ECO:0000259" key="4">
    <source>
        <dbReference type="Pfam" id="PF13458"/>
    </source>
</evidence>
<keyword evidence="3" id="KW-0813">Transport</keyword>
<reference evidence="5 6" key="1">
    <citation type="submission" date="2023-07" db="EMBL/GenBank/DDBJ databases">
        <title>Genomic Encyclopedia of Type Strains, Phase IV (KMG-IV): sequencing the most valuable type-strain genomes for metagenomic binning, comparative biology and taxonomic classification.</title>
        <authorList>
            <person name="Goeker M."/>
        </authorList>
    </citation>
    <scope>NUCLEOTIDE SEQUENCE [LARGE SCALE GENOMIC DNA]</scope>
    <source>
        <strain evidence="5 6">DSM 1112</strain>
    </source>
</reference>
<comment type="caution">
    <text evidence="5">The sequence shown here is derived from an EMBL/GenBank/DDBJ whole genome shotgun (WGS) entry which is preliminary data.</text>
</comment>
<dbReference type="Proteomes" id="UP001230207">
    <property type="component" value="Unassembled WGS sequence"/>
</dbReference>
<dbReference type="PANTHER" id="PTHR30483">
    <property type="entry name" value="LEUCINE-SPECIFIC-BINDING PROTEIN"/>
    <property type="match status" value="1"/>
</dbReference>
<accession>A0ABU0C1I9</accession>
<dbReference type="SUPFAM" id="SSF53822">
    <property type="entry name" value="Periplasmic binding protein-like I"/>
    <property type="match status" value="1"/>
</dbReference>
<dbReference type="PANTHER" id="PTHR30483:SF6">
    <property type="entry name" value="PERIPLASMIC BINDING PROTEIN OF ABC TRANSPORTER FOR NATURAL AMINO ACIDS"/>
    <property type="match status" value="1"/>
</dbReference>
<protein>
    <submittedName>
        <fullName evidence="5">Branched-chain amino acid transport system substrate-binding protein</fullName>
    </submittedName>
</protein>
<comment type="similarity">
    <text evidence="1">Belongs to the leucine-binding protein family.</text>
</comment>
<proteinExistence type="inferred from homology"/>
<keyword evidence="2" id="KW-0732">Signal</keyword>
<dbReference type="InterPro" id="IPR028082">
    <property type="entry name" value="Peripla_BP_I"/>
</dbReference>
<sequence>MENKVLHKEQFIKRLRGLKSQTGRLQMKNSKSRRTIIKLSTYALLATVVGIPNFAFADGKTLKIGQLGVMSGAEASWGLVNKYAAEATAAMWNEKGGIDIGGEKYKIEIVSVDDRNDPKLTVSGSERLMGQEGIRYVIGPNTDVTATSVRPIAEKYNAIYFPYASSRSLFTQPAENAVMGMVASYQVAPAILELLQKERGVKKVAFVARNDSDGLSNRDDGVAAATKLGLDVVVADATYEPNVTDFFPIMSNVVDKAPDLIFLPASAPSNTPLLMRAARELGYTGLFASDSGQDIKVIKEMAGEYGDGLISIGGASTPEIRSQYMDAFIENYTKVAGEWNDEAGTKVYALEVILAALQAAGPAAIDDASLFKKQIADFSMRNPFLKADSTLSFTGEADYGQKRQIGVPLVLTETKGGEFVTISIGAVK</sequence>
<organism evidence="5 6">
    <name type="scientific">Pararhizobium capsulatum DSM 1112</name>
    <dbReference type="NCBI Taxonomy" id="1121113"/>
    <lineage>
        <taxon>Bacteria</taxon>
        <taxon>Pseudomonadati</taxon>
        <taxon>Pseudomonadota</taxon>
        <taxon>Alphaproteobacteria</taxon>
        <taxon>Hyphomicrobiales</taxon>
        <taxon>Rhizobiaceae</taxon>
        <taxon>Rhizobium/Agrobacterium group</taxon>
        <taxon>Pararhizobium</taxon>
    </lineage>
</organism>
<evidence type="ECO:0000256" key="3">
    <source>
        <dbReference type="ARBA" id="ARBA00022970"/>
    </source>
</evidence>
<dbReference type="InterPro" id="IPR051010">
    <property type="entry name" value="BCAA_transport"/>
</dbReference>
<gene>
    <name evidence="5" type="ORF">QO002_006299</name>
</gene>
<evidence type="ECO:0000313" key="5">
    <source>
        <dbReference type="EMBL" id="MDQ0324092.1"/>
    </source>
</evidence>
<dbReference type="Gene3D" id="3.40.50.2300">
    <property type="match status" value="2"/>
</dbReference>
<feature type="domain" description="Leucine-binding protein" evidence="4">
    <location>
        <begin position="61"/>
        <end position="384"/>
    </location>
</feature>
<dbReference type="InterPro" id="IPR028081">
    <property type="entry name" value="Leu-bd"/>
</dbReference>
<dbReference type="CDD" id="cd06336">
    <property type="entry name" value="PBP1_ABC_ligand_binding-like"/>
    <property type="match status" value="1"/>
</dbReference>
<evidence type="ECO:0000256" key="2">
    <source>
        <dbReference type="ARBA" id="ARBA00022729"/>
    </source>
</evidence>
<name>A0ABU0C1I9_9HYPH</name>